<dbReference type="SUPFAM" id="SSF50129">
    <property type="entry name" value="GroES-like"/>
    <property type="match status" value="1"/>
</dbReference>
<reference evidence="9 10" key="1">
    <citation type="submission" date="2015-05" db="EMBL/GenBank/DDBJ databases">
        <authorList>
            <person name="Fogelqvist Johan"/>
        </authorList>
    </citation>
    <scope>NUCLEOTIDE SEQUENCE [LARGE SCALE GENOMIC DNA]</scope>
    <source>
        <strain evidence="7">VL1</strain>
        <strain evidence="8">VL2</strain>
    </source>
</reference>
<evidence type="ECO:0000256" key="5">
    <source>
        <dbReference type="ARBA" id="ARBA00023002"/>
    </source>
</evidence>
<dbReference type="GO" id="GO:0016651">
    <property type="term" value="F:oxidoreductase activity, acting on NAD(P)H"/>
    <property type="evidence" value="ECO:0007669"/>
    <property type="project" value="InterPro"/>
</dbReference>
<dbReference type="Proteomes" id="UP000045706">
    <property type="component" value="Unassembled WGS sequence"/>
</dbReference>
<evidence type="ECO:0000313" key="7">
    <source>
        <dbReference type="EMBL" id="CRK30779.1"/>
    </source>
</evidence>
<proteinExistence type="inferred from homology"/>
<evidence type="ECO:0000313" key="9">
    <source>
        <dbReference type="Proteomes" id="UP000044602"/>
    </source>
</evidence>
<evidence type="ECO:0000259" key="6">
    <source>
        <dbReference type="SMART" id="SM00829"/>
    </source>
</evidence>
<gene>
    <name evidence="7" type="ORF">BN1708_015865</name>
    <name evidence="8" type="ORF">BN1723_014911</name>
</gene>
<evidence type="ECO:0000256" key="4">
    <source>
        <dbReference type="ARBA" id="ARBA00022857"/>
    </source>
</evidence>
<dbReference type="PANTHER" id="PTHR45348:SF1">
    <property type="entry name" value="TRANS-ENOYL REDUCTASE STHE"/>
    <property type="match status" value="1"/>
</dbReference>
<comment type="subunit">
    <text evidence="2">Monomer.</text>
</comment>
<dbReference type="Gene3D" id="3.90.180.10">
    <property type="entry name" value="Medium-chain alcohol dehydrogenases, catalytic domain"/>
    <property type="match status" value="1"/>
</dbReference>
<keyword evidence="4" id="KW-0521">NADP</keyword>
<keyword evidence="3" id="KW-0547">Nucleotide-binding</keyword>
<dbReference type="Pfam" id="PF00107">
    <property type="entry name" value="ADH_zinc_N"/>
    <property type="match status" value="1"/>
</dbReference>
<dbReference type="InterPro" id="IPR047122">
    <property type="entry name" value="Trans-enoyl_RdTase-like"/>
</dbReference>
<evidence type="ECO:0000313" key="10">
    <source>
        <dbReference type="Proteomes" id="UP000045706"/>
    </source>
</evidence>
<accession>A0A0G4MKW5</accession>
<name>A0A0G4MKW5_VERLO</name>
<dbReference type="InterPro" id="IPR020843">
    <property type="entry name" value="ER"/>
</dbReference>
<dbReference type="STRING" id="100787.A0A0G4MKW5"/>
<dbReference type="InterPro" id="IPR013154">
    <property type="entry name" value="ADH-like_N"/>
</dbReference>
<feature type="domain" description="Enoyl reductase (ER)" evidence="6">
    <location>
        <begin position="30"/>
        <end position="283"/>
    </location>
</feature>
<evidence type="ECO:0000256" key="1">
    <source>
        <dbReference type="ARBA" id="ARBA00008072"/>
    </source>
</evidence>
<evidence type="ECO:0000256" key="2">
    <source>
        <dbReference type="ARBA" id="ARBA00011245"/>
    </source>
</evidence>
<feature type="non-terminal residue" evidence="8">
    <location>
        <position position="1"/>
    </location>
</feature>
<keyword evidence="5" id="KW-0560">Oxidoreductase</keyword>
<dbReference type="Proteomes" id="UP000044602">
    <property type="component" value="Unassembled WGS sequence"/>
</dbReference>
<dbReference type="EMBL" id="CVQH01021518">
    <property type="protein sequence ID" value="CRK30779.1"/>
    <property type="molecule type" value="Genomic_DNA"/>
</dbReference>
<dbReference type="Gene3D" id="3.40.50.720">
    <property type="entry name" value="NAD(P)-binding Rossmann-like Domain"/>
    <property type="match status" value="1"/>
</dbReference>
<dbReference type="InterPro" id="IPR013149">
    <property type="entry name" value="ADH-like_C"/>
</dbReference>
<dbReference type="SMART" id="SM00829">
    <property type="entry name" value="PKS_ER"/>
    <property type="match status" value="1"/>
</dbReference>
<dbReference type="Pfam" id="PF08240">
    <property type="entry name" value="ADH_N"/>
    <property type="match status" value="1"/>
</dbReference>
<dbReference type="GO" id="GO:0000166">
    <property type="term" value="F:nucleotide binding"/>
    <property type="evidence" value="ECO:0007669"/>
    <property type="project" value="UniProtKB-KW"/>
</dbReference>
<sequence>ALPTYHSQFYHHGSSYATRAAPPTQTAIITQPDLQLGIANDVPVPRITADNMILVRTRSLALFPSPGAVDGTDFAGDVVAVGTAVTQWKVGDRVFGAVQGGNPSNHQSGAFQEYVPTFELEVVRIPNSMSYETAASIGGACITTAAVVIYGSLGPRPLPFSKAPEDPATVLVYGGSTASGAMIIQLLKLSGHVPIATCSPHNFKLVKSRGAETVFDYHSPTCAADIKSHTKNRLKYAIDCITSPSSVKICHEALGRMGGKYTAIERIPDLPGLRSVVKRDWVMGMTMVGRPIDLGKGYTFPVVPEHVKLGFEWRPVCQRLIDEGHLLPHPIRMLSGGWNSILEGLDDLKMQKVSGEKLVSTVC</sequence>
<dbReference type="SUPFAM" id="SSF51735">
    <property type="entry name" value="NAD(P)-binding Rossmann-fold domains"/>
    <property type="match status" value="1"/>
</dbReference>
<comment type="similarity">
    <text evidence="1">Belongs to the zinc-containing alcohol dehydrogenase family.</text>
</comment>
<dbReference type="InterPro" id="IPR036291">
    <property type="entry name" value="NAD(P)-bd_dom_sf"/>
</dbReference>
<dbReference type="AlphaFoldDB" id="A0A0G4MKW5"/>
<dbReference type="EMBL" id="CVQI01027113">
    <property type="protein sequence ID" value="CRK34804.1"/>
    <property type="molecule type" value="Genomic_DNA"/>
</dbReference>
<protein>
    <recommendedName>
        <fullName evidence="6">Enoyl reductase (ER) domain-containing protein</fullName>
    </recommendedName>
</protein>
<keyword evidence="9" id="KW-1185">Reference proteome</keyword>
<dbReference type="CDD" id="cd08249">
    <property type="entry name" value="enoyl_reductase_like"/>
    <property type="match status" value="1"/>
</dbReference>
<dbReference type="PANTHER" id="PTHR45348">
    <property type="entry name" value="HYPOTHETICAL OXIDOREDUCTASE (EUROFUNG)"/>
    <property type="match status" value="1"/>
</dbReference>
<dbReference type="InterPro" id="IPR011032">
    <property type="entry name" value="GroES-like_sf"/>
</dbReference>
<organism evidence="8 10">
    <name type="scientific">Verticillium longisporum</name>
    <name type="common">Verticillium dahliae var. longisporum</name>
    <dbReference type="NCBI Taxonomy" id="100787"/>
    <lineage>
        <taxon>Eukaryota</taxon>
        <taxon>Fungi</taxon>
        <taxon>Dikarya</taxon>
        <taxon>Ascomycota</taxon>
        <taxon>Pezizomycotina</taxon>
        <taxon>Sordariomycetes</taxon>
        <taxon>Hypocreomycetidae</taxon>
        <taxon>Glomerellales</taxon>
        <taxon>Plectosphaerellaceae</taxon>
        <taxon>Verticillium</taxon>
    </lineage>
</organism>
<evidence type="ECO:0000313" key="8">
    <source>
        <dbReference type="EMBL" id="CRK34804.1"/>
    </source>
</evidence>
<feature type="non-terminal residue" evidence="8">
    <location>
        <position position="363"/>
    </location>
</feature>
<evidence type="ECO:0000256" key="3">
    <source>
        <dbReference type="ARBA" id="ARBA00022741"/>
    </source>
</evidence>